<dbReference type="PANTHER" id="PTHR44757">
    <property type="entry name" value="DIGUANYLATE CYCLASE DGCP"/>
    <property type="match status" value="1"/>
</dbReference>
<name>A0ABN8E2Q3_9VIBR</name>
<dbReference type="InterPro" id="IPR000160">
    <property type="entry name" value="GGDEF_dom"/>
</dbReference>
<keyword evidence="3" id="KW-0812">Transmembrane</keyword>
<protein>
    <submittedName>
        <fullName evidence="8">Uncharacterized protein</fullName>
    </submittedName>
</protein>
<organism evidence="8 9">
    <name type="scientific">Vibrio marisflavi CECT 7928</name>
    <dbReference type="NCBI Taxonomy" id="634439"/>
    <lineage>
        <taxon>Bacteria</taxon>
        <taxon>Pseudomonadati</taxon>
        <taxon>Pseudomonadota</taxon>
        <taxon>Gammaproteobacteria</taxon>
        <taxon>Vibrionales</taxon>
        <taxon>Vibrionaceae</taxon>
        <taxon>Vibrio</taxon>
    </lineage>
</organism>
<dbReference type="Pfam" id="PF00990">
    <property type="entry name" value="GGDEF"/>
    <property type="match status" value="1"/>
</dbReference>
<evidence type="ECO:0000313" key="9">
    <source>
        <dbReference type="Proteomes" id="UP000838748"/>
    </source>
</evidence>
<dbReference type="InterPro" id="IPR035919">
    <property type="entry name" value="EAL_sf"/>
</dbReference>
<dbReference type="InterPro" id="IPR043128">
    <property type="entry name" value="Rev_trsase/Diguanyl_cyclase"/>
</dbReference>
<keyword evidence="9" id="KW-1185">Reference proteome</keyword>
<dbReference type="InterPro" id="IPR029787">
    <property type="entry name" value="Nucleotide_cyclase"/>
</dbReference>
<dbReference type="CDD" id="cd01948">
    <property type="entry name" value="EAL"/>
    <property type="match status" value="1"/>
</dbReference>
<dbReference type="InterPro" id="IPR001633">
    <property type="entry name" value="EAL_dom"/>
</dbReference>
<keyword evidence="5" id="KW-0472">Membrane</keyword>
<evidence type="ECO:0000259" key="7">
    <source>
        <dbReference type="PROSITE" id="PS50887"/>
    </source>
</evidence>
<gene>
    <name evidence="8" type="ORF">VMF7928_00640</name>
</gene>
<keyword evidence="2" id="KW-1003">Cell membrane</keyword>
<dbReference type="PROSITE" id="PS50883">
    <property type="entry name" value="EAL"/>
    <property type="match status" value="1"/>
</dbReference>
<dbReference type="Gene3D" id="3.20.20.450">
    <property type="entry name" value="EAL domain"/>
    <property type="match status" value="1"/>
</dbReference>
<evidence type="ECO:0000256" key="3">
    <source>
        <dbReference type="ARBA" id="ARBA00022692"/>
    </source>
</evidence>
<evidence type="ECO:0000256" key="5">
    <source>
        <dbReference type="ARBA" id="ARBA00023136"/>
    </source>
</evidence>
<dbReference type="Gene3D" id="3.30.450.20">
    <property type="entry name" value="PAS domain"/>
    <property type="match status" value="2"/>
</dbReference>
<evidence type="ECO:0000256" key="2">
    <source>
        <dbReference type="ARBA" id="ARBA00022475"/>
    </source>
</evidence>
<reference evidence="8" key="1">
    <citation type="submission" date="2021-11" db="EMBL/GenBank/DDBJ databases">
        <authorList>
            <person name="Rodrigo-Torres L."/>
            <person name="Arahal R. D."/>
            <person name="Lucena T."/>
        </authorList>
    </citation>
    <scope>NUCLEOTIDE SEQUENCE</scope>
    <source>
        <strain evidence="8">CECT 7928</strain>
    </source>
</reference>
<comment type="subcellular location">
    <subcellularLocation>
        <location evidence="1">Cell membrane</location>
        <topology evidence="1">Multi-pass membrane protein</topology>
    </subcellularLocation>
</comment>
<dbReference type="SUPFAM" id="SSF141868">
    <property type="entry name" value="EAL domain-like"/>
    <property type="match status" value="1"/>
</dbReference>
<evidence type="ECO:0000256" key="1">
    <source>
        <dbReference type="ARBA" id="ARBA00004651"/>
    </source>
</evidence>
<dbReference type="InterPro" id="IPR033480">
    <property type="entry name" value="sCache_2"/>
</dbReference>
<dbReference type="InterPro" id="IPR004010">
    <property type="entry name" value="Double_Cache_2"/>
</dbReference>
<dbReference type="SMART" id="SM00267">
    <property type="entry name" value="GGDEF"/>
    <property type="match status" value="1"/>
</dbReference>
<dbReference type="SMART" id="SM01049">
    <property type="entry name" value="Cache_2"/>
    <property type="match status" value="1"/>
</dbReference>
<feature type="domain" description="GGDEF" evidence="7">
    <location>
        <begin position="356"/>
        <end position="489"/>
    </location>
</feature>
<evidence type="ECO:0000259" key="6">
    <source>
        <dbReference type="PROSITE" id="PS50883"/>
    </source>
</evidence>
<sequence>MTIDILKEDIREQVRIAHAIATKIYAENRQKPRGEIEKQIVQSLQDLVFNEGSSYFYIFQMDGLNVMNPMVPELQGTSMWDSRTESGRFDIREHIKLIESSPVGGAYYRWWHRRPKGADYGVEKIRYGQYFEPLDWFIGTEEYISPVSQNIVNRVLSRLSEFRVGQSGFVYVFGANAKLLVHKDKVKVGEVNKPLYNHLVKSIYQKSGENSGFVSYEDIRLPSRLRTLDKLTYVKSVPSWGWVIATDLYLSEIDNLVNAQTEQIKDQNLQQFTQILMICTLLALVLSAVSYYVSRYVQIRFAKYQDKIDEDFDELQSSRQKLEEIATLDSLTKLPNRLMLEERIQNAIDDSHKKNKLLAVLFVDLDDFKKVNDQHGHHIGDELLKSISRKFEKVLDDKDILIRFGGDEFILCFPLLESVDQARQKAQWLCDVMKDEFILLGTVVNTSCSVGVAMFPSDGTTPRELLSKADIVLYRSKEYSKGSVMFFDKQINEQVQHNFALEDAIRNAVQVKEFSVSYEPRIEPKSGKLIGVDAMIRWCSPSLGYIPQEEFIPIAETTGMIMSIGYFSFKKACTEISQLSPNGKGALSLSFNVTPKQIMYPEFALTLNGIATDAGIDTSRVTLEISEEVFSEGMKKLKPVLDSLHQLGFEVCLRDLGKGYSSLRYLNALPINEIKIDREFVADLHVNPQNDSLVKTIAMIGISNNIRVSAEGVENIMQKSMLVKLGCEVLQGRLFESPLSKEELQSRYFSITEKGM</sequence>
<proteinExistence type="predicted"/>
<dbReference type="Gene3D" id="3.30.70.270">
    <property type="match status" value="1"/>
</dbReference>
<dbReference type="Pfam" id="PF00563">
    <property type="entry name" value="EAL"/>
    <property type="match status" value="1"/>
</dbReference>
<dbReference type="SMART" id="SM00052">
    <property type="entry name" value="EAL"/>
    <property type="match status" value="1"/>
</dbReference>
<dbReference type="Proteomes" id="UP000838748">
    <property type="component" value="Unassembled WGS sequence"/>
</dbReference>
<feature type="domain" description="EAL" evidence="6">
    <location>
        <begin position="498"/>
        <end position="752"/>
    </location>
</feature>
<dbReference type="Pfam" id="PF08269">
    <property type="entry name" value="dCache_2"/>
    <property type="match status" value="1"/>
</dbReference>
<dbReference type="PROSITE" id="PS50887">
    <property type="entry name" value="GGDEF"/>
    <property type="match status" value="1"/>
</dbReference>
<dbReference type="InterPro" id="IPR052155">
    <property type="entry name" value="Biofilm_reg_signaling"/>
</dbReference>
<accession>A0ABN8E2Q3</accession>
<comment type="caution">
    <text evidence="8">The sequence shown here is derived from an EMBL/GenBank/DDBJ whole genome shotgun (WGS) entry which is preliminary data.</text>
</comment>
<dbReference type="EMBL" id="CAKLDM010000001">
    <property type="protein sequence ID" value="CAH0536708.1"/>
    <property type="molecule type" value="Genomic_DNA"/>
</dbReference>
<dbReference type="NCBIfam" id="TIGR00254">
    <property type="entry name" value="GGDEF"/>
    <property type="match status" value="1"/>
</dbReference>
<evidence type="ECO:0000313" key="8">
    <source>
        <dbReference type="EMBL" id="CAH0536708.1"/>
    </source>
</evidence>
<dbReference type="CDD" id="cd01949">
    <property type="entry name" value="GGDEF"/>
    <property type="match status" value="1"/>
</dbReference>
<dbReference type="SUPFAM" id="SSF55073">
    <property type="entry name" value="Nucleotide cyclase"/>
    <property type="match status" value="1"/>
</dbReference>
<keyword evidence="4" id="KW-1133">Transmembrane helix</keyword>
<dbReference type="PANTHER" id="PTHR44757:SF2">
    <property type="entry name" value="BIOFILM ARCHITECTURE MAINTENANCE PROTEIN MBAA"/>
    <property type="match status" value="1"/>
</dbReference>
<evidence type="ECO:0000256" key="4">
    <source>
        <dbReference type="ARBA" id="ARBA00022989"/>
    </source>
</evidence>